<accession>F8EUW7</accession>
<dbReference type="NCBIfam" id="TIGR00003">
    <property type="entry name" value="copper ion binding protein"/>
    <property type="match status" value="1"/>
</dbReference>
<dbReference type="STRING" id="579138.Zymop_0352"/>
<evidence type="ECO:0000313" key="4">
    <source>
        <dbReference type="EMBL" id="AEI37255.1"/>
    </source>
</evidence>
<evidence type="ECO:0000256" key="1">
    <source>
        <dbReference type="ARBA" id="ARBA00022723"/>
    </source>
</evidence>
<dbReference type="InterPro" id="IPR000428">
    <property type="entry name" value="Cu-bd"/>
</dbReference>
<evidence type="ECO:0000259" key="3">
    <source>
        <dbReference type="PROSITE" id="PS50846"/>
    </source>
</evidence>
<dbReference type="CDD" id="cd00371">
    <property type="entry name" value="HMA"/>
    <property type="match status" value="1"/>
</dbReference>
<organism evidence="4 5">
    <name type="scientific">Zymomonas mobilis subsp. pomaceae (strain ATCC 29192 / DSM 22645 / JCM 10191 / CCUG 17912 / NBRC 13757 / NCIMB 11200 / NRRL B-4491 / Barker I)</name>
    <dbReference type="NCBI Taxonomy" id="579138"/>
    <lineage>
        <taxon>Bacteria</taxon>
        <taxon>Pseudomonadati</taxon>
        <taxon>Pseudomonadota</taxon>
        <taxon>Alphaproteobacteria</taxon>
        <taxon>Sphingomonadales</taxon>
        <taxon>Zymomonadaceae</taxon>
        <taxon>Zymomonas</taxon>
    </lineage>
</organism>
<dbReference type="Proteomes" id="UP000000491">
    <property type="component" value="Chromosome"/>
</dbReference>
<dbReference type="InterPro" id="IPR017969">
    <property type="entry name" value="Heavy-metal-associated_CS"/>
</dbReference>
<evidence type="ECO:0000256" key="2">
    <source>
        <dbReference type="ARBA" id="ARBA00023008"/>
    </source>
</evidence>
<dbReference type="InterPro" id="IPR006121">
    <property type="entry name" value="HMA_dom"/>
</dbReference>
<dbReference type="SUPFAM" id="SSF55008">
    <property type="entry name" value="HMA, heavy metal-associated domain"/>
    <property type="match status" value="1"/>
</dbReference>
<sequence>MTRLIIQVDGMHCEHCVKAIENGLGQLDGITEVKVSLKNKAVTVDYSAEKITEEAIRKEIEDLGYEVQG</sequence>
<dbReference type="PANTHER" id="PTHR46594:SF4">
    <property type="entry name" value="P-TYPE CATION-TRANSPORTING ATPASE"/>
    <property type="match status" value="1"/>
</dbReference>
<dbReference type="eggNOG" id="COG2608">
    <property type="taxonomic scope" value="Bacteria"/>
</dbReference>
<protein>
    <submittedName>
        <fullName evidence="4">Copper ion binding protein</fullName>
    </submittedName>
</protein>
<keyword evidence="1" id="KW-0479">Metal-binding</keyword>
<dbReference type="PANTHER" id="PTHR46594">
    <property type="entry name" value="P-TYPE CATION-TRANSPORTING ATPASE"/>
    <property type="match status" value="1"/>
</dbReference>
<evidence type="ECO:0000313" key="5">
    <source>
        <dbReference type="Proteomes" id="UP000000491"/>
    </source>
</evidence>
<dbReference type="PATRIC" id="fig|579138.3.peg.369"/>
<dbReference type="GO" id="GO:0006825">
    <property type="term" value="P:copper ion transport"/>
    <property type="evidence" value="ECO:0007669"/>
    <property type="project" value="InterPro"/>
</dbReference>
<dbReference type="KEGG" id="zmp:Zymop_0352"/>
<dbReference type="HOGENOM" id="CLU_134973_10_3_5"/>
<dbReference type="AlphaFoldDB" id="F8EUW7"/>
<name>F8EUW7_ZYMMT</name>
<dbReference type="PROSITE" id="PS50846">
    <property type="entry name" value="HMA_2"/>
    <property type="match status" value="1"/>
</dbReference>
<gene>
    <name evidence="4" type="ordered locus">Zymop_0352</name>
</gene>
<dbReference type="PROSITE" id="PS01047">
    <property type="entry name" value="HMA_1"/>
    <property type="match status" value="1"/>
</dbReference>
<dbReference type="InterPro" id="IPR036163">
    <property type="entry name" value="HMA_dom_sf"/>
</dbReference>
<dbReference type="RefSeq" id="WP_013933654.1">
    <property type="nucleotide sequence ID" value="NC_015709.1"/>
</dbReference>
<dbReference type="InterPro" id="IPR006122">
    <property type="entry name" value="HMA_Cu_ion-bd"/>
</dbReference>
<proteinExistence type="predicted"/>
<dbReference type="Pfam" id="PF00403">
    <property type="entry name" value="HMA"/>
    <property type="match status" value="1"/>
</dbReference>
<feature type="domain" description="HMA" evidence="3">
    <location>
        <begin position="2"/>
        <end position="68"/>
    </location>
</feature>
<reference evidence="4 5" key="1">
    <citation type="journal article" date="2011" name="J. Bacteriol.">
        <title>Genome sequence of the ethanol-producing Zymomonas mobilis subsp. pomaceae lectotype strain ATCC 29192.</title>
        <authorList>
            <person name="Kouvelis V.N."/>
            <person name="Davenport K.W."/>
            <person name="Brettin T.S."/>
            <person name="Bruce D."/>
            <person name="Detter C."/>
            <person name="Han C.S."/>
            <person name="Nolan M."/>
            <person name="Tapia R."/>
            <person name="Damoulaki A."/>
            <person name="Kyrpides N.C."/>
            <person name="Typas M.A."/>
            <person name="Pappas K.M."/>
        </authorList>
    </citation>
    <scope>NUCLEOTIDE SEQUENCE [LARGE SCALE GENOMIC DNA]</scope>
    <source>
        <strain evidence="5">ATCC 29192 / DSM 22645 / JCM 10191 / CCUG 17912 / NBRC 13757 / NCIMB 11200 / NRRL B-4491 / Barker I</strain>
    </source>
</reference>
<dbReference type="FunFam" id="3.30.70.100:FF:000001">
    <property type="entry name" value="ATPase copper transporting beta"/>
    <property type="match status" value="1"/>
</dbReference>
<dbReference type="GO" id="GO:0005507">
    <property type="term" value="F:copper ion binding"/>
    <property type="evidence" value="ECO:0007669"/>
    <property type="project" value="InterPro"/>
</dbReference>
<dbReference type="PRINTS" id="PR00944">
    <property type="entry name" value="CUEXPORT"/>
</dbReference>
<dbReference type="Gene3D" id="3.30.70.100">
    <property type="match status" value="1"/>
</dbReference>
<keyword evidence="2" id="KW-0186">Copper</keyword>
<dbReference type="EMBL" id="CP002865">
    <property type="protein sequence ID" value="AEI37255.1"/>
    <property type="molecule type" value="Genomic_DNA"/>
</dbReference>